<accession>A0A4S1DWJ4</accession>
<dbReference type="EMBL" id="SRSO01000013">
    <property type="protein sequence ID" value="TGV02419.1"/>
    <property type="molecule type" value="Genomic_DNA"/>
</dbReference>
<protein>
    <recommendedName>
        <fullName evidence="3">T9SS type A sorting domain-containing protein</fullName>
    </recommendedName>
</protein>
<dbReference type="RefSeq" id="WP_135877187.1">
    <property type="nucleotide sequence ID" value="NZ_SRSO01000013.1"/>
</dbReference>
<comment type="caution">
    <text evidence="1">The sequence shown here is derived from an EMBL/GenBank/DDBJ whole genome shotgun (WGS) entry which is preliminary data.</text>
</comment>
<evidence type="ECO:0000313" key="1">
    <source>
        <dbReference type="EMBL" id="TGV02419.1"/>
    </source>
</evidence>
<dbReference type="AlphaFoldDB" id="A0A4S1DWJ4"/>
<proteinExistence type="predicted"/>
<evidence type="ECO:0000313" key="2">
    <source>
        <dbReference type="Proteomes" id="UP000307602"/>
    </source>
</evidence>
<organism evidence="1 2">
    <name type="scientific">Flavivirga rizhaonensis</name>
    <dbReference type="NCBI Taxonomy" id="2559571"/>
    <lineage>
        <taxon>Bacteria</taxon>
        <taxon>Pseudomonadati</taxon>
        <taxon>Bacteroidota</taxon>
        <taxon>Flavobacteriia</taxon>
        <taxon>Flavobacteriales</taxon>
        <taxon>Flavobacteriaceae</taxon>
        <taxon>Flavivirga</taxon>
    </lineage>
</organism>
<dbReference type="Proteomes" id="UP000307602">
    <property type="component" value="Unassembled WGS sequence"/>
</dbReference>
<gene>
    <name evidence="1" type="ORF">EM932_10730</name>
</gene>
<keyword evidence="2" id="KW-1185">Reference proteome</keyword>
<reference evidence="1 2" key="1">
    <citation type="submission" date="2019-04" db="EMBL/GenBank/DDBJ databases">
        <authorList>
            <person name="Liu A."/>
        </authorList>
    </citation>
    <scope>NUCLEOTIDE SEQUENCE [LARGE SCALE GENOMIC DNA]</scope>
    <source>
        <strain evidence="1 2">RZ03</strain>
    </source>
</reference>
<evidence type="ECO:0008006" key="3">
    <source>
        <dbReference type="Google" id="ProtNLM"/>
    </source>
</evidence>
<sequence>MVRVPVISGLVTSNTYTFKLTVSDEILDSSDDIISNVFVSDKLNMFGFSSGMYFIRIPSDTKETVKKLIVK</sequence>
<name>A0A4S1DWJ4_9FLAO</name>